<name>A0AAE3KK58_9PSEU</name>
<sequence>MVLLGVATLVFDAGLGQFGAGLFPATAQDTHLGVLLFVKNPTTIALTFVLVVGIVRQLLSTETTPAVAEHPEQGAVATRRRGAQRSGSDVVRSGR</sequence>
<keyword evidence="4" id="KW-1185">Reference proteome</keyword>
<organism evidence="3 4">
    <name type="scientific">Goodfellowiella coeruleoviolacea</name>
    <dbReference type="NCBI Taxonomy" id="334858"/>
    <lineage>
        <taxon>Bacteria</taxon>
        <taxon>Bacillati</taxon>
        <taxon>Actinomycetota</taxon>
        <taxon>Actinomycetes</taxon>
        <taxon>Pseudonocardiales</taxon>
        <taxon>Pseudonocardiaceae</taxon>
        <taxon>Goodfellowiella</taxon>
    </lineage>
</organism>
<feature type="region of interest" description="Disordered" evidence="1">
    <location>
        <begin position="64"/>
        <end position="95"/>
    </location>
</feature>
<accession>A0AAE3KK58</accession>
<gene>
    <name evidence="3" type="ORF">LX83_007236</name>
</gene>
<comment type="caution">
    <text evidence="3">The sequence shown here is derived from an EMBL/GenBank/DDBJ whole genome shotgun (WGS) entry which is preliminary data.</text>
</comment>
<evidence type="ECO:0000313" key="3">
    <source>
        <dbReference type="EMBL" id="MCP2170345.1"/>
    </source>
</evidence>
<proteinExistence type="predicted"/>
<feature type="transmembrane region" description="Helical" evidence="2">
    <location>
        <begin position="32"/>
        <end position="55"/>
    </location>
</feature>
<reference evidence="3" key="1">
    <citation type="submission" date="2022-06" db="EMBL/GenBank/DDBJ databases">
        <title>Genomic Encyclopedia of Archaeal and Bacterial Type Strains, Phase II (KMG-II): from individual species to whole genera.</title>
        <authorList>
            <person name="Goeker M."/>
        </authorList>
    </citation>
    <scope>NUCLEOTIDE SEQUENCE</scope>
    <source>
        <strain evidence="3">DSM 43935</strain>
    </source>
</reference>
<keyword evidence="2" id="KW-0812">Transmembrane</keyword>
<dbReference type="Proteomes" id="UP001206128">
    <property type="component" value="Unassembled WGS sequence"/>
</dbReference>
<dbReference type="AlphaFoldDB" id="A0AAE3KK58"/>
<dbReference type="EMBL" id="JAMTCK010000031">
    <property type="protein sequence ID" value="MCP2170345.1"/>
    <property type="molecule type" value="Genomic_DNA"/>
</dbReference>
<keyword evidence="2" id="KW-0472">Membrane</keyword>
<evidence type="ECO:0000256" key="1">
    <source>
        <dbReference type="SAM" id="MobiDB-lite"/>
    </source>
</evidence>
<keyword evidence="2" id="KW-1133">Transmembrane helix</keyword>
<protein>
    <submittedName>
        <fullName evidence="3">Uncharacterized protein</fullName>
    </submittedName>
</protein>
<evidence type="ECO:0000313" key="4">
    <source>
        <dbReference type="Proteomes" id="UP001206128"/>
    </source>
</evidence>
<evidence type="ECO:0000256" key="2">
    <source>
        <dbReference type="SAM" id="Phobius"/>
    </source>
</evidence>